<dbReference type="Pfam" id="PF00928">
    <property type="entry name" value="Adap_comp_sub"/>
    <property type="match status" value="1"/>
</dbReference>
<feature type="compositionally biased region" description="Pro residues" evidence="9">
    <location>
        <begin position="564"/>
        <end position="577"/>
    </location>
</feature>
<evidence type="ECO:0000313" key="12">
    <source>
        <dbReference type="Proteomes" id="UP000694924"/>
    </source>
</evidence>
<feature type="region of interest" description="Disordered" evidence="9">
    <location>
        <begin position="102"/>
        <end position="182"/>
    </location>
</feature>
<dbReference type="PANTHER" id="PTHR10529">
    <property type="entry name" value="AP COMPLEX SUBUNIT MU"/>
    <property type="match status" value="1"/>
</dbReference>
<feature type="compositionally biased region" description="Basic and acidic residues" evidence="9">
    <location>
        <begin position="706"/>
        <end position="731"/>
    </location>
</feature>
<accession>A0ABM1IPR2</accession>
<feature type="region of interest" description="Disordered" evidence="9">
    <location>
        <begin position="706"/>
        <end position="732"/>
    </location>
</feature>
<evidence type="ECO:0000259" key="10">
    <source>
        <dbReference type="PROSITE" id="PS51070"/>
    </source>
</evidence>
<evidence type="ECO:0000256" key="8">
    <source>
        <dbReference type="ARBA" id="ARBA00023136"/>
    </source>
</evidence>
<dbReference type="PRINTS" id="PR00314">
    <property type="entry name" value="CLATHRINADPT"/>
</dbReference>
<feature type="compositionally biased region" description="Pro residues" evidence="9">
    <location>
        <begin position="1052"/>
        <end position="1069"/>
    </location>
</feature>
<evidence type="ECO:0000256" key="1">
    <source>
        <dbReference type="ARBA" id="ARBA00004308"/>
    </source>
</evidence>
<evidence type="ECO:0000256" key="5">
    <source>
        <dbReference type="ARBA" id="ARBA00022490"/>
    </source>
</evidence>
<proteinExistence type="inferred from homology"/>
<dbReference type="InterPro" id="IPR050431">
    <property type="entry name" value="Adaptor_comp_med_subunit"/>
</dbReference>
<evidence type="ECO:0000256" key="3">
    <source>
        <dbReference type="ARBA" id="ARBA00005579"/>
    </source>
</evidence>
<keyword evidence="6" id="KW-0254">Endocytosis</keyword>
<name>A0ABM1IPR2_POLDO</name>
<dbReference type="SUPFAM" id="SSF49447">
    <property type="entry name" value="Second domain of Mu2 adaptin subunit (ap50) of ap2 adaptor"/>
    <property type="match status" value="1"/>
</dbReference>
<comment type="similarity">
    <text evidence="3">Belongs to the Stoned B family.</text>
</comment>
<gene>
    <name evidence="13" type="primary">LOC107069414</name>
</gene>
<feature type="region of interest" description="Disordered" evidence="9">
    <location>
        <begin position="628"/>
        <end position="655"/>
    </location>
</feature>
<feature type="compositionally biased region" description="Basic and acidic residues" evidence="9">
    <location>
        <begin position="1027"/>
        <end position="1036"/>
    </location>
</feature>
<feature type="region of interest" description="Disordered" evidence="9">
    <location>
        <begin position="1536"/>
        <end position="1557"/>
    </location>
</feature>
<evidence type="ECO:0000256" key="7">
    <source>
        <dbReference type="ARBA" id="ARBA00022927"/>
    </source>
</evidence>
<dbReference type="Proteomes" id="UP000694924">
    <property type="component" value="Unplaced"/>
</dbReference>
<feature type="domain" description="SHD" evidence="10">
    <location>
        <begin position="1572"/>
        <end position="1746"/>
    </location>
</feature>
<dbReference type="InterPro" id="IPR001392">
    <property type="entry name" value="Clathrin_mu"/>
</dbReference>
<dbReference type="GeneID" id="107069414"/>
<feature type="region of interest" description="Disordered" evidence="9">
    <location>
        <begin position="1"/>
        <end position="64"/>
    </location>
</feature>
<comment type="subcellular location">
    <subcellularLocation>
        <location evidence="2">Cytoplasm</location>
    </subcellularLocation>
    <subcellularLocation>
        <location evidence="1">Endomembrane system</location>
    </subcellularLocation>
</comment>
<organism evidence="12 13">
    <name type="scientific">Polistes dominula</name>
    <name type="common">European paper wasp</name>
    <name type="synonym">Vespa dominula</name>
    <dbReference type="NCBI Taxonomy" id="743375"/>
    <lineage>
        <taxon>Eukaryota</taxon>
        <taxon>Metazoa</taxon>
        <taxon>Ecdysozoa</taxon>
        <taxon>Arthropoda</taxon>
        <taxon>Hexapoda</taxon>
        <taxon>Insecta</taxon>
        <taxon>Pterygota</taxon>
        <taxon>Neoptera</taxon>
        <taxon>Endopterygota</taxon>
        <taxon>Hymenoptera</taxon>
        <taxon>Apocrita</taxon>
        <taxon>Aculeata</taxon>
        <taxon>Vespoidea</taxon>
        <taxon>Vespidae</taxon>
        <taxon>Polistinae</taxon>
        <taxon>Polistini</taxon>
        <taxon>Polistes</taxon>
    </lineage>
</organism>
<keyword evidence="8" id="KW-0472">Membrane</keyword>
<feature type="region of interest" description="Disordered" evidence="9">
    <location>
        <begin position="1027"/>
        <end position="1073"/>
    </location>
</feature>
<dbReference type="PROSITE" id="PS51070">
    <property type="entry name" value="SHD"/>
    <property type="match status" value="1"/>
</dbReference>
<reference evidence="13" key="1">
    <citation type="submission" date="2025-08" db="UniProtKB">
        <authorList>
            <consortium name="RefSeq"/>
        </authorList>
    </citation>
    <scope>IDENTIFICATION</scope>
    <source>
        <tissue evidence="13">Whole body</tissue>
    </source>
</reference>
<feature type="compositionally biased region" description="Basic and acidic residues" evidence="9">
    <location>
        <begin position="2081"/>
        <end position="2093"/>
    </location>
</feature>
<feature type="region of interest" description="Disordered" evidence="9">
    <location>
        <begin position="2080"/>
        <end position="2106"/>
    </location>
</feature>
<evidence type="ECO:0000256" key="2">
    <source>
        <dbReference type="ARBA" id="ARBA00004496"/>
    </source>
</evidence>
<feature type="compositionally biased region" description="Basic residues" evidence="9">
    <location>
        <begin position="1"/>
        <end position="18"/>
    </location>
</feature>
<dbReference type="InterPro" id="IPR012320">
    <property type="entry name" value="SHD_dom"/>
</dbReference>
<dbReference type="InterPro" id="IPR036168">
    <property type="entry name" value="AP2_Mu_C_sf"/>
</dbReference>
<feature type="region of interest" description="Disordered" evidence="9">
    <location>
        <begin position="1409"/>
        <end position="1448"/>
    </location>
</feature>
<feature type="domain" description="MHD" evidence="11">
    <location>
        <begin position="1750"/>
        <end position="2063"/>
    </location>
</feature>
<dbReference type="RefSeq" id="XP_015182199.1">
    <property type="nucleotide sequence ID" value="XM_015326713.1"/>
</dbReference>
<sequence length="2106" mass="234216">MHKLAKGLKKKKKSKKNKKGEEEEFDPEELERYRRERAERAERAEQKADESGETVVAAGNAGSDEWQKFEALTAGVDSLLKKTQGDLDRIKSVSFFQRKPALVEERKKNKSEEEEQDEEKKSKSSSKKWIGFDEEGNLVNKEPGDGGAVDGESSKGDKLLVSENGFVEIPDDEDEQEDSADEDIFDTTYVDVLQNIDVQLAYIPDSPVKEDLDDDPFDTTNAEKVLKTVDKKGNKLVSLGNAVEILSGRIDHVSTCKLPPKSKKKSVVQQDLLLDDFEESEGGFNSEGVVAEPIEVEKTLLDDDSDLPDIPIDLTKLPSVLPRPVTPATSQETEVLTTEAKETIDITEFEVLKEKTILEEIPDLDDAEFDLTAPTDNPIKLEEAEDPFGEKEPIAKDFQTEIIEASFEAATFVDEEDPFDTTFAENILPGKTELKFIEKELEELPISTVSISLTDPAGLNRDYETGLPKPEANSNVNKTDLLSSSTSELNLIDPPIAPVEELTYVDPFDTSAIKEIPPGQTELKFLERELLGEQPKTDSVLDKVNVNVVEDDDDDFDPRRETPPATPVVKPPVRPSPPVFPVKTEFKVNFEKEEEEEQIPDNISNNRGRKASRPEIIDLSITKSVAFELPTPSNRPDLLTTTDEEKSLPSKPLTPYYTQKSIEKSLPPEDEEADIDPFDTSFVTKVTPGKTELKLIESELLEQESKLSHSVSDHEFNPRSQNEEVSRRKSDFTAASFRPNNLEFVVNATTNPLTEIIETESVKQELTRRESLLDAEVEVDAKPLTPRVETKTIKEEEEISYVDPFDTSIAVNILPGKAELKVLESELEQITEQVRPNPISLSSIVATSLVTDEEDFNPRADEVSQSKDFLCTNDQDLDTKVLTPLQSKDTTLEDDIDPFDTSFATIGPGKTELKILESELMQIIQFKTDRYFLIKLVSFTNLIKMDSKGGNPFLMDDYASEPDNSVAGQQELNPFLESFTGGATTEHGENPFLNITSDQSYQAPVNVESTNPFASFCEENIFHLSEDTKVEEEKPSEPIPPPVQAKNEKPPPSRPPPPRPQPPPPPPPKNTKDLILSVTGAMDATSNHLLDRLQATRTPSPTLMHSPSPTPEHSFADFLDVDGNVPDLIPYDNEAAEPPKSSQDILDLFDAPNTDTTATATFTINTTNLITDVAVTSTTQENPFVNITDQEIDSTAPTEGAFSSYYSETKSVSTEKRPSVSSAMAFPIQETENQSVVDLDFSEQASVATSTAQITSVTATELFSTASTEQISTTADSPFFTISDSTSTAQYGVTETPATTSLATTMTQPISQPIFSMTDTQQNVFSSDLLGDFNEPTKEVGGLISTSPIPAAEYPGTDTYRSDTQLDNFAATTKAIESTGDAFDAFASKFDKAAEPETNTDPFLDAFGNTGPTAMDTSSDVWGDSSGGGDAGATGFEENDGFDSFLSMTAPPQAETKVKRTDSADSDEPPDFSVFIKPKEGDQLTQSEVGPVPVLAPPPKSPQNAAYADSTSRFNPFDKATGFVQEAVVPTETAQPEITRTDSQETPPTPLFDEDVSQPLEDFPRVPYTGDGWEMQLRQPNKKKITGQRFWKKIFVKLVYQGDNPVLQLFNGKDDKDPFQELPLLACYSVSDIGAQQFDQYGKIFTVKLQYIFYKERPGVRPGQVTKAERLTNKLSQFAAYAIQGDYQGVKEFGSDLKKLGRPVEHAAQISQLFKLGSQNYEDMKTFSCAIEEALFRLSAHRERALTYKMEEVQITVVDELYVEQSAEGHVDKQIARVRLFFLGFLTGMPDVELGINDMWRQGKEVVGRHDIIPVITEEWIRLENVEFHSCVQQDEYEKSRIIKFKPPDACYIELMRFRVRPPKNRELPLQLKAVMCVTGNKVELRADILVPGFASRKLGQIPCEDVMVRFPIPECWIYLFRVEKHFRYGSVKSAHRRTGKIKGIERFLGAVDTLEPQLMEVTSGQAKYEHQHRAIVWRMPRLPKEGQGAYTTHQLVCRMALTSYDQIPENLAEYCYVEFTMPATQVSHTTARSVSFQNSDSDSPPEKYVRNLSRHEYRVGIEHTQGEGPGAYLSATITKKIPETTPETHGEVSDTPAESDSDSSE</sequence>
<feature type="compositionally biased region" description="Basic and acidic residues" evidence="9">
    <location>
        <begin position="102"/>
        <end position="111"/>
    </location>
</feature>
<feature type="compositionally biased region" description="Acidic residues" evidence="9">
    <location>
        <begin position="169"/>
        <end position="182"/>
    </location>
</feature>
<keyword evidence="4" id="KW-0813">Transport</keyword>
<dbReference type="Gene3D" id="2.60.40.1170">
    <property type="entry name" value="Mu homology domain, subdomain B"/>
    <property type="match status" value="1"/>
</dbReference>
<keyword evidence="5" id="KW-0963">Cytoplasm</keyword>
<evidence type="ECO:0000259" key="11">
    <source>
        <dbReference type="PROSITE" id="PS51072"/>
    </source>
</evidence>
<feature type="compositionally biased region" description="Basic and acidic residues" evidence="9">
    <location>
        <begin position="30"/>
        <end position="50"/>
    </location>
</feature>
<evidence type="ECO:0000256" key="6">
    <source>
        <dbReference type="ARBA" id="ARBA00022583"/>
    </source>
</evidence>
<protein>
    <submittedName>
        <fullName evidence="13">Uncharacterized protein LOC107069414</fullName>
    </submittedName>
</protein>
<feature type="region of interest" description="Disordered" evidence="9">
    <location>
        <begin position="550"/>
        <end position="577"/>
    </location>
</feature>
<keyword evidence="12" id="KW-1185">Reference proteome</keyword>
<dbReference type="PROSITE" id="PS51072">
    <property type="entry name" value="MHD"/>
    <property type="match status" value="1"/>
</dbReference>
<keyword evidence="7" id="KW-0653">Protein transport</keyword>
<dbReference type="InterPro" id="IPR028565">
    <property type="entry name" value="MHD"/>
</dbReference>
<evidence type="ECO:0000256" key="4">
    <source>
        <dbReference type="ARBA" id="ARBA00022448"/>
    </source>
</evidence>
<evidence type="ECO:0000313" key="13">
    <source>
        <dbReference type="RefSeq" id="XP_015182199.1"/>
    </source>
</evidence>
<evidence type="ECO:0000256" key="9">
    <source>
        <dbReference type="SAM" id="MobiDB-lite"/>
    </source>
</evidence>